<comment type="caution">
    <text evidence="3">The sequence shown here is derived from an EMBL/GenBank/DDBJ whole genome shotgun (WGS) entry which is preliminary data.</text>
</comment>
<dbReference type="GO" id="GO:0016020">
    <property type="term" value="C:membrane"/>
    <property type="evidence" value="ECO:0007669"/>
    <property type="project" value="InterPro"/>
</dbReference>
<keyword evidence="1" id="KW-0812">Transmembrane</keyword>
<feature type="transmembrane region" description="Helical" evidence="1">
    <location>
        <begin position="146"/>
        <end position="166"/>
    </location>
</feature>
<dbReference type="OrthoDB" id="8952209at2759"/>
<evidence type="ECO:0000256" key="2">
    <source>
        <dbReference type="SAM" id="SignalP"/>
    </source>
</evidence>
<dbReference type="InterPro" id="IPR039090">
    <property type="entry name" value="CD7"/>
</dbReference>
<dbReference type="AlphaFoldDB" id="A0A9Q0EZE7"/>
<evidence type="ECO:0000256" key="1">
    <source>
        <dbReference type="SAM" id="Phobius"/>
    </source>
</evidence>
<keyword evidence="2" id="KW-0732">Signal</keyword>
<organism evidence="3 4">
    <name type="scientific">Muraenolepis orangiensis</name>
    <name type="common">Patagonian moray cod</name>
    <dbReference type="NCBI Taxonomy" id="630683"/>
    <lineage>
        <taxon>Eukaryota</taxon>
        <taxon>Metazoa</taxon>
        <taxon>Chordata</taxon>
        <taxon>Craniata</taxon>
        <taxon>Vertebrata</taxon>
        <taxon>Euteleostomi</taxon>
        <taxon>Actinopterygii</taxon>
        <taxon>Neopterygii</taxon>
        <taxon>Teleostei</taxon>
        <taxon>Neoteleostei</taxon>
        <taxon>Acanthomorphata</taxon>
        <taxon>Zeiogadaria</taxon>
        <taxon>Gadariae</taxon>
        <taxon>Gadiformes</taxon>
        <taxon>Muraenolepidoidei</taxon>
        <taxon>Muraenolepididae</taxon>
        <taxon>Muraenolepis</taxon>
    </lineage>
</organism>
<dbReference type="Gene3D" id="2.60.40.10">
    <property type="entry name" value="Immunoglobulins"/>
    <property type="match status" value="1"/>
</dbReference>
<dbReference type="SUPFAM" id="SSF48726">
    <property type="entry name" value="Immunoglobulin"/>
    <property type="match status" value="1"/>
</dbReference>
<evidence type="ECO:0000313" key="4">
    <source>
        <dbReference type="Proteomes" id="UP001148018"/>
    </source>
</evidence>
<name>A0A9Q0EZE7_9TELE</name>
<dbReference type="EMBL" id="JANIIK010000034">
    <property type="protein sequence ID" value="KAJ3614731.1"/>
    <property type="molecule type" value="Genomic_DNA"/>
</dbReference>
<gene>
    <name evidence="3" type="ORF">NHX12_018301</name>
</gene>
<keyword evidence="1" id="KW-0472">Membrane</keyword>
<dbReference type="InterPro" id="IPR036179">
    <property type="entry name" value="Ig-like_dom_sf"/>
</dbReference>
<dbReference type="GO" id="GO:0038023">
    <property type="term" value="F:signaling receptor activity"/>
    <property type="evidence" value="ECO:0007669"/>
    <property type="project" value="InterPro"/>
</dbReference>
<evidence type="ECO:0000313" key="3">
    <source>
        <dbReference type="EMBL" id="KAJ3614731.1"/>
    </source>
</evidence>
<sequence>MGIQPLYVLWMVMISGHVCGGVEFLERQVGESVMFRCSLLPHGIAPYGVYLKRCWRRPSEVLFMHKGNKPSVSDSHDVQRIGVSGDPSDWQVNVTISELRSTDTDRYCCEFLVADDLNDRSIPGKVEYFLHVAYGGHCNCSIYTTLLYGLSAAVAATLLLIVAVIYRAKASTRVKPQTHAIYEEMVGVQGPKPKLNPCGLGTFQLEEVEASAYSNTLVVKPRAENHYESPRLAKGTQG</sequence>
<accession>A0A9Q0EZE7</accession>
<keyword evidence="1" id="KW-1133">Transmembrane helix</keyword>
<reference evidence="3" key="1">
    <citation type="submission" date="2022-07" db="EMBL/GenBank/DDBJ databases">
        <title>Chromosome-level genome of Muraenolepis orangiensis.</title>
        <authorList>
            <person name="Kim J."/>
        </authorList>
    </citation>
    <scope>NUCLEOTIDE SEQUENCE</scope>
    <source>
        <strain evidence="3">KU_S4_2022</strain>
        <tissue evidence="3">Muscle</tissue>
    </source>
</reference>
<dbReference type="PANTHER" id="PTHR15343">
    <property type="entry name" value="CD7"/>
    <property type="match status" value="1"/>
</dbReference>
<keyword evidence="4" id="KW-1185">Reference proteome</keyword>
<feature type="chain" id="PRO_5040274934" description="Ig-like domain-containing protein" evidence="2">
    <location>
        <begin position="21"/>
        <end position="238"/>
    </location>
</feature>
<dbReference type="Proteomes" id="UP001148018">
    <property type="component" value="Unassembled WGS sequence"/>
</dbReference>
<protein>
    <recommendedName>
        <fullName evidence="5">Ig-like domain-containing protein</fullName>
    </recommendedName>
</protein>
<dbReference type="InterPro" id="IPR013783">
    <property type="entry name" value="Ig-like_fold"/>
</dbReference>
<evidence type="ECO:0008006" key="5">
    <source>
        <dbReference type="Google" id="ProtNLM"/>
    </source>
</evidence>
<proteinExistence type="predicted"/>
<dbReference type="GO" id="GO:0002250">
    <property type="term" value="P:adaptive immune response"/>
    <property type="evidence" value="ECO:0007669"/>
    <property type="project" value="InterPro"/>
</dbReference>
<feature type="signal peptide" evidence="2">
    <location>
        <begin position="1"/>
        <end position="20"/>
    </location>
</feature>
<dbReference type="PANTHER" id="PTHR15343:SF0">
    <property type="entry name" value="T-CELL ANTIGEN CD7"/>
    <property type="match status" value="1"/>
</dbReference>